<dbReference type="SUPFAM" id="SSF46785">
    <property type="entry name" value="Winged helix' DNA-binding domain"/>
    <property type="match status" value="1"/>
</dbReference>
<dbReference type="Gene3D" id="1.10.10.10">
    <property type="entry name" value="Winged helix-like DNA-binding domain superfamily/Winged helix DNA-binding domain"/>
    <property type="match status" value="1"/>
</dbReference>
<reference evidence="6 7" key="1">
    <citation type="submission" date="2014-11" db="EMBL/GenBank/DDBJ databases">
        <title>Genome sequence of Microbacterium mangrovi MUSC 115(T).</title>
        <authorList>
            <person name="Lee L.-H."/>
        </authorList>
    </citation>
    <scope>NUCLEOTIDE SEQUENCE [LARGE SCALE GENOMIC DNA]</scope>
    <source>
        <strain evidence="6 7">MUSC 115</strain>
    </source>
</reference>
<dbReference type="GO" id="GO:0032993">
    <property type="term" value="C:protein-DNA complex"/>
    <property type="evidence" value="ECO:0007669"/>
    <property type="project" value="TreeGrafter"/>
</dbReference>
<dbReference type="FunFam" id="1.10.10.10:FF:000001">
    <property type="entry name" value="LysR family transcriptional regulator"/>
    <property type="match status" value="1"/>
</dbReference>
<keyword evidence="3" id="KW-0238">DNA-binding</keyword>
<keyword evidence="4" id="KW-0804">Transcription</keyword>
<evidence type="ECO:0000256" key="3">
    <source>
        <dbReference type="ARBA" id="ARBA00023125"/>
    </source>
</evidence>
<accession>A0A0B2ADV9</accession>
<dbReference type="AlphaFoldDB" id="A0A0B2ADV9"/>
<evidence type="ECO:0000256" key="2">
    <source>
        <dbReference type="ARBA" id="ARBA00023015"/>
    </source>
</evidence>
<comment type="caution">
    <text evidence="6">The sequence shown here is derived from an EMBL/GenBank/DDBJ whole genome shotgun (WGS) entry which is preliminary data.</text>
</comment>
<dbReference type="InterPro" id="IPR036388">
    <property type="entry name" value="WH-like_DNA-bd_sf"/>
</dbReference>
<dbReference type="Pfam" id="PF00126">
    <property type="entry name" value="HTH_1"/>
    <property type="match status" value="1"/>
</dbReference>
<dbReference type="EMBL" id="JTDK01000001">
    <property type="protein sequence ID" value="KHK99880.1"/>
    <property type="molecule type" value="Genomic_DNA"/>
</dbReference>
<name>A0A0B2ADV9_9MICO</name>
<evidence type="ECO:0000259" key="5">
    <source>
        <dbReference type="PROSITE" id="PS50931"/>
    </source>
</evidence>
<evidence type="ECO:0000313" key="7">
    <source>
        <dbReference type="Proteomes" id="UP000031030"/>
    </source>
</evidence>
<dbReference type="PRINTS" id="PR00039">
    <property type="entry name" value="HTHLYSR"/>
</dbReference>
<feature type="domain" description="HTH lysR-type" evidence="5">
    <location>
        <begin position="9"/>
        <end position="67"/>
    </location>
</feature>
<evidence type="ECO:0000256" key="4">
    <source>
        <dbReference type="ARBA" id="ARBA00023163"/>
    </source>
</evidence>
<organism evidence="6 7">
    <name type="scientific">Microbacterium mangrovi</name>
    <dbReference type="NCBI Taxonomy" id="1348253"/>
    <lineage>
        <taxon>Bacteria</taxon>
        <taxon>Bacillati</taxon>
        <taxon>Actinomycetota</taxon>
        <taxon>Actinomycetes</taxon>
        <taxon>Micrococcales</taxon>
        <taxon>Microbacteriaceae</taxon>
        <taxon>Microbacterium</taxon>
    </lineage>
</organism>
<protein>
    <submittedName>
        <fullName evidence="6">LysR family transcriptional regulator</fullName>
    </submittedName>
</protein>
<proteinExistence type="inferred from homology"/>
<gene>
    <name evidence="6" type="ORF">LK09_00655</name>
</gene>
<dbReference type="Pfam" id="PF03466">
    <property type="entry name" value="LysR_substrate"/>
    <property type="match status" value="1"/>
</dbReference>
<sequence>MARLGRPDMTLVQLRYFVAAATRRSMTEASLDLHVAQSAVSTAIAQLERSLGVQLFVRQRSKGLALTDAGEQLLRDTQSLLAQVDEMTDAVRGQHHDVRGTLRLACFTTIAPFVLPRLISRVEQEHPDLRVEIIEADADGTIELLLSGAVEGAIAYDFGDVHDLAFDHLYDAPPHVIVSAEHRFAHRKRLKLAELAGEDLVLLDLAHSRDYFLGMLRDAGLDPHIRYSSRSYETVRSLVARGHGYSVLNHIPQSPRTYDGGELRAIPIQNAVASLEVGFVRVKDVRPTARARVIASLARELFGTPPVAPGR</sequence>
<dbReference type="RefSeq" id="WP_039394264.1">
    <property type="nucleotide sequence ID" value="NZ_JTDK01000001.1"/>
</dbReference>
<dbReference type="GO" id="GO:0003700">
    <property type="term" value="F:DNA-binding transcription factor activity"/>
    <property type="evidence" value="ECO:0007669"/>
    <property type="project" value="InterPro"/>
</dbReference>
<dbReference type="InterPro" id="IPR000847">
    <property type="entry name" value="LysR_HTH_N"/>
</dbReference>
<dbReference type="PROSITE" id="PS50931">
    <property type="entry name" value="HTH_LYSR"/>
    <property type="match status" value="1"/>
</dbReference>
<dbReference type="Gene3D" id="3.40.190.10">
    <property type="entry name" value="Periplasmic binding protein-like II"/>
    <property type="match status" value="2"/>
</dbReference>
<dbReference type="STRING" id="1348253.LK09_00655"/>
<evidence type="ECO:0000256" key="1">
    <source>
        <dbReference type="ARBA" id="ARBA00009437"/>
    </source>
</evidence>
<dbReference type="InterPro" id="IPR005119">
    <property type="entry name" value="LysR_subst-bd"/>
</dbReference>
<dbReference type="SUPFAM" id="SSF53850">
    <property type="entry name" value="Periplasmic binding protein-like II"/>
    <property type="match status" value="1"/>
</dbReference>
<dbReference type="Proteomes" id="UP000031030">
    <property type="component" value="Unassembled WGS sequence"/>
</dbReference>
<dbReference type="InterPro" id="IPR036390">
    <property type="entry name" value="WH_DNA-bd_sf"/>
</dbReference>
<dbReference type="PANTHER" id="PTHR30346:SF0">
    <property type="entry name" value="HCA OPERON TRANSCRIPTIONAL ACTIVATOR HCAR"/>
    <property type="match status" value="1"/>
</dbReference>
<keyword evidence="2" id="KW-0805">Transcription regulation</keyword>
<dbReference type="GO" id="GO:0003677">
    <property type="term" value="F:DNA binding"/>
    <property type="evidence" value="ECO:0007669"/>
    <property type="project" value="UniProtKB-KW"/>
</dbReference>
<keyword evidence="7" id="KW-1185">Reference proteome</keyword>
<evidence type="ECO:0000313" key="6">
    <source>
        <dbReference type="EMBL" id="KHK99880.1"/>
    </source>
</evidence>
<comment type="similarity">
    <text evidence="1">Belongs to the LysR transcriptional regulatory family.</text>
</comment>
<dbReference type="PANTHER" id="PTHR30346">
    <property type="entry name" value="TRANSCRIPTIONAL DUAL REGULATOR HCAR-RELATED"/>
    <property type="match status" value="1"/>
</dbReference>